<evidence type="ECO:0000256" key="13">
    <source>
        <dbReference type="SAM" id="Phobius"/>
    </source>
</evidence>
<gene>
    <name evidence="15" type="ORF">SNE40_008212</name>
</gene>
<evidence type="ECO:0000256" key="5">
    <source>
        <dbReference type="ARBA" id="ARBA00022729"/>
    </source>
</evidence>
<evidence type="ECO:0000256" key="2">
    <source>
        <dbReference type="ARBA" id="ARBA00006776"/>
    </source>
</evidence>
<keyword evidence="4 13" id="KW-0812">Transmembrane</keyword>
<evidence type="ECO:0000256" key="3">
    <source>
        <dbReference type="ARBA" id="ARBA00020280"/>
    </source>
</evidence>
<dbReference type="InterPro" id="IPR005595">
    <property type="entry name" value="TRAP_alpha"/>
</dbReference>
<feature type="chain" id="PRO_5042854185" description="Translocon-associated protein subunit alpha" evidence="14">
    <location>
        <begin position="27"/>
        <end position="293"/>
    </location>
</feature>
<evidence type="ECO:0000256" key="1">
    <source>
        <dbReference type="ARBA" id="ARBA00004115"/>
    </source>
</evidence>
<evidence type="ECO:0000256" key="12">
    <source>
        <dbReference type="SAM" id="MobiDB-lite"/>
    </source>
</evidence>
<evidence type="ECO:0000313" key="16">
    <source>
        <dbReference type="Proteomes" id="UP001347796"/>
    </source>
</evidence>
<feature type="transmembrane region" description="Helical" evidence="13">
    <location>
        <begin position="212"/>
        <end position="234"/>
    </location>
</feature>
<accession>A0AAN8K0W6</accession>
<keyword evidence="6" id="KW-0256">Endoplasmic reticulum</keyword>
<evidence type="ECO:0000256" key="6">
    <source>
        <dbReference type="ARBA" id="ARBA00022824"/>
    </source>
</evidence>
<sequence length="293" mass="32526">MLGLCKNSLILLLLLLPTAVIFVGQGGRSSILVYAEEAGDVLEGEDDDATVDSDEPVTDDGAESDLTATEKEEDDTRLKPSPHVDTIIHFVRPNKPSELPAGRLVRLLVGFTNNGESDFVVESMDASFRYPQDYSFYLQNFTTVGYSQVVEPKRQATFEYGFTPSDAFSGRPFGLTIMLNYKDSNGAEFANAIYNETITVVEPEEGLDAETFFLYVFLAAAVVLLLIGAQQLMASFKKKPVRSKTPVEMGTQNSDIDYDWIPKEALINHSPRRTPKQSPRQRRSKRSTGFGEE</sequence>
<evidence type="ECO:0000256" key="8">
    <source>
        <dbReference type="ARBA" id="ARBA00023136"/>
    </source>
</evidence>
<dbReference type="PANTHER" id="PTHR12924:SF0">
    <property type="entry name" value="TRANSLOCON-ASSOCIATED PROTEIN SUBUNIT ALPHA"/>
    <property type="match status" value="1"/>
</dbReference>
<feature type="signal peptide" evidence="14">
    <location>
        <begin position="1"/>
        <end position="26"/>
    </location>
</feature>
<keyword evidence="7 13" id="KW-1133">Transmembrane helix</keyword>
<proteinExistence type="inferred from homology"/>
<comment type="subcellular location">
    <subcellularLocation>
        <location evidence="1">Endoplasmic reticulum membrane</location>
        <topology evidence="1">Single-pass type I membrane protein</topology>
    </subcellularLocation>
</comment>
<keyword evidence="8 13" id="KW-0472">Membrane</keyword>
<evidence type="ECO:0000256" key="7">
    <source>
        <dbReference type="ARBA" id="ARBA00022989"/>
    </source>
</evidence>
<comment type="function">
    <text evidence="9">TRAP proteins are part of a complex whose function is to bind calcium to the ER membrane and thereby regulate the retention of ER resident proteins. May be involved in the recycling of the translocation apparatus after completion of the translocation process or may function as a membrane-bound chaperone facilitating folding of translocated proteins.</text>
</comment>
<dbReference type="GO" id="GO:0005789">
    <property type="term" value="C:endoplasmic reticulum membrane"/>
    <property type="evidence" value="ECO:0007669"/>
    <property type="project" value="UniProtKB-SubCell"/>
</dbReference>
<evidence type="ECO:0000313" key="15">
    <source>
        <dbReference type="EMBL" id="KAK6186112.1"/>
    </source>
</evidence>
<dbReference type="Pfam" id="PF03896">
    <property type="entry name" value="TRAP_alpha"/>
    <property type="match status" value="1"/>
</dbReference>
<feature type="region of interest" description="Disordered" evidence="12">
    <location>
        <begin position="266"/>
        <end position="293"/>
    </location>
</feature>
<evidence type="ECO:0000256" key="14">
    <source>
        <dbReference type="SAM" id="SignalP"/>
    </source>
</evidence>
<feature type="region of interest" description="Disordered" evidence="12">
    <location>
        <begin position="43"/>
        <end position="80"/>
    </location>
</feature>
<comment type="similarity">
    <text evidence="2">Belongs to the TRAP-alpha family.</text>
</comment>
<dbReference type="Proteomes" id="UP001347796">
    <property type="component" value="Unassembled WGS sequence"/>
</dbReference>
<protein>
    <recommendedName>
        <fullName evidence="3">Translocon-associated protein subunit alpha</fullName>
    </recommendedName>
    <alternativeName>
        <fullName evidence="11">Signal sequence receptor subunit alpha</fullName>
    </alternativeName>
</protein>
<dbReference type="PANTHER" id="PTHR12924">
    <property type="entry name" value="TRANSLOCON-ASSOCIATED PROTEIN, ALPHA SUBUNIT"/>
    <property type="match status" value="1"/>
</dbReference>
<organism evidence="15 16">
    <name type="scientific">Patella caerulea</name>
    <name type="common">Rayed Mediterranean limpet</name>
    <dbReference type="NCBI Taxonomy" id="87958"/>
    <lineage>
        <taxon>Eukaryota</taxon>
        <taxon>Metazoa</taxon>
        <taxon>Spiralia</taxon>
        <taxon>Lophotrochozoa</taxon>
        <taxon>Mollusca</taxon>
        <taxon>Gastropoda</taxon>
        <taxon>Patellogastropoda</taxon>
        <taxon>Patelloidea</taxon>
        <taxon>Patellidae</taxon>
        <taxon>Patella</taxon>
    </lineage>
</organism>
<evidence type="ECO:0000256" key="10">
    <source>
        <dbReference type="ARBA" id="ARBA00025854"/>
    </source>
</evidence>
<evidence type="ECO:0000256" key="11">
    <source>
        <dbReference type="ARBA" id="ARBA00031071"/>
    </source>
</evidence>
<comment type="subunit">
    <text evidence="10">Heterotetramer of TRAP-alpha, TRAP-beta, TRAP-delta and TRAP-gamma. Interacts with palmitoylated calnexin (CALX), the interaction is required for efficient folding of glycosylated proteins.</text>
</comment>
<dbReference type="EMBL" id="JAZGQO010000006">
    <property type="protein sequence ID" value="KAK6186112.1"/>
    <property type="molecule type" value="Genomic_DNA"/>
</dbReference>
<evidence type="ECO:0000256" key="9">
    <source>
        <dbReference type="ARBA" id="ARBA00025620"/>
    </source>
</evidence>
<reference evidence="15 16" key="1">
    <citation type="submission" date="2024-01" db="EMBL/GenBank/DDBJ databases">
        <title>The genome of the rayed Mediterranean limpet Patella caerulea (Linnaeus, 1758).</title>
        <authorList>
            <person name="Anh-Thu Weber A."/>
            <person name="Halstead-Nussloch G."/>
        </authorList>
    </citation>
    <scope>NUCLEOTIDE SEQUENCE [LARGE SCALE GENOMIC DNA]</scope>
    <source>
        <strain evidence="15">AATW-2023a</strain>
        <tissue evidence="15">Whole specimen</tissue>
    </source>
</reference>
<keyword evidence="5 14" id="KW-0732">Signal</keyword>
<feature type="compositionally biased region" description="Basic residues" evidence="12">
    <location>
        <begin position="270"/>
        <end position="286"/>
    </location>
</feature>
<comment type="caution">
    <text evidence="15">The sequence shown here is derived from an EMBL/GenBank/DDBJ whole genome shotgun (WGS) entry which is preliminary data.</text>
</comment>
<evidence type="ECO:0000256" key="4">
    <source>
        <dbReference type="ARBA" id="ARBA00022692"/>
    </source>
</evidence>
<keyword evidence="16" id="KW-1185">Reference proteome</keyword>
<feature type="compositionally biased region" description="Acidic residues" evidence="12">
    <location>
        <begin position="43"/>
        <end position="63"/>
    </location>
</feature>
<name>A0AAN8K0W6_PATCE</name>
<dbReference type="AlphaFoldDB" id="A0AAN8K0W6"/>
<feature type="compositionally biased region" description="Basic and acidic residues" evidence="12">
    <location>
        <begin position="68"/>
        <end position="78"/>
    </location>
</feature>